<accession>V2XMD0</accession>
<evidence type="ECO:0000256" key="1">
    <source>
        <dbReference type="SAM" id="Coils"/>
    </source>
</evidence>
<dbReference type="STRING" id="1381753.V2XMD0"/>
<proteinExistence type="predicted"/>
<sequence length="254" mass="28227">MSGSPQSDDKVVNPENIPNLLEYADQLKTEGNEHFKAGKWGEALASYQVALGSLPKRKEKEKAVKRGSAPEILDDDELEAGKSQDKVAGKQPETNPSTEEEEPMFAEDPDPFAKTRATLNANIAACYMKLGEDKEVVAACTQSLLDDPEYVKALQRRATSNERINTWNSLASAQEDYQKLVELLPEASKERRDAERKMSALKPRVEEAQKRETAEMLDKLKGIGNNILGKFGLSTDNFQFVPNGQGGYSMNFQR</sequence>
<dbReference type="KEGG" id="mrr:Moror_12876"/>
<dbReference type="InterPro" id="IPR052769">
    <property type="entry name" value="TPR_domain_protein"/>
</dbReference>
<protein>
    <submittedName>
        <fullName evidence="3">Mitochondrial protein translocase family</fullName>
    </submittedName>
</protein>
<feature type="coiled-coil region" evidence="1">
    <location>
        <begin position="170"/>
        <end position="211"/>
    </location>
</feature>
<evidence type="ECO:0000313" key="4">
    <source>
        <dbReference type="Proteomes" id="UP000017559"/>
    </source>
</evidence>
<organism evidence="3 4">
    <name type="scientific">Moniliophthora roreri (strain MCA 2997)</name>
    <name type="common">Cocoa frosty pod rot fungus</name>
    <name type="synonym">Crinipellis roreri</name>
    <dbReference type="NCBI Taxonomy" id="1381753"/>
    <lineage>
        <taxon>Eukaryota</taxon>
        <taxon>Fungi</taxon>
        <taxon>Dikarya</taxon>
        <taxon>Basidiomycota</taxon>
        <taxon>Agaricomycotina</taxon>
        <taxon>Agaricomycetes</taxon>
        <taxon>Agaricomycetidae</taxon>
        <taxon>Agaricales</taxon>
        <taxon>Marasmiineae</taxon>
        <taxon>Marasmiaceae</taxon>
        <taxon>Moniliophthora</taxon>
    </lineage>
</organism>
<feature type="region of interest" description="Disordered" evidence="2">
    <location>
        <begin position="55"/>
        <end position="109"/>
    </location>
</feature>
<reference evidence="3 4" key="1">
    <citation type="journal article" date="2014" name="BMC Genomics">
        <title>Genome and secretome analysis of the hemibiotrophic fungal pathogen, Moniliophthora roreri, which causes frosty pod rot disease of cacao: mechanisms of the biotrophic and necrotrophic phases.</title>
        <authorList>
            <person name="Meinhardt L.W."/>
            <person name="Costa G.G.L."/>
            <person name="Thomazella D.P.T."/>
            <person name="Teixeira P.J.P.L."/>
            <person name="Carazzolle M.F."/>
            <person name="Schuster S.C."/>
            <person name="Carlson J.E."/>
            <person name="Guiltinan M.J."/>
            <person name="Mieczkowski P."/>
            <person name="Farmer A."/>
            <person name="Ramaraj T."/>
            <person name="Crozier J."/>
            <person name="Davis R.E."/>
            <person name="Shao J."/>
            <person name="Melnick R.L."/>
            <person name="Pereira G.A.G."/>
            <person name="Bailey B.A."/>
        </authorList>
    </citation>
    <scope>NUCLEOTIDE SEQUENCE [LARGE SCALE GENOMIC DNA]</scope>
    <source>
        <strain evidence="3 4">MCA 2997</strain>
    </source>
</reference>
<name>V2XMD0_MONRO</name>
<dbReference type="SUPFAM" id="SSF48452">
    <property type="entry name" value="TPR-like"/>
    <property type="match status" value="1"/>
</dbReference>
<dbReference type="EMBL" id="AWSO01000157">
    <property type="protein sequence ID" value="ESK94021.1"/>
    <property type="molecule type" value="Genomic_DNA"/>
</dbReference>
<evidence type="ECO:0000256" key="2">
    <source>
        <dbReference type="SAM" id="MobiDB-lite"/>
    </source>
</evidence>
<dbReference type="Gene3D" id="1.25.40.10">
    <property type="entry name" value="Tetratricopeptide repeat domain"/>
    <property type="match status" value="1"/>
</dbReference>
<dbReference type="InterPro" id="IPR011990">
    <property type="entry name" value="TPR-like_helical_dom_sf"/>
</dbReference>
<dbReference type="AlphaFoldDB" id="V2XMD0"/>
<gene>
    <name evidence="3" type="ORF">Moror_12876</name>
</gene>
<dbReference type="HOGENOM" id="CLU_058463_0_0_1"/>
<evidence type="ECO:0000313" key="3">
    <source>
        <dbReference type="EMBL" id="ESK94021.1"/>
    </source>
</evidence>
<dbReference type="PANTHER" id="PTHR46014:SF1">
    <property type="entry name" value="TETRATRICOPEPTIDE REPEAT PROTEIN 1"/>
    <property type="match status" value="1"/>
</dbReference>
<feature type="compositionally biased region" description="Acidic residues" evidence="2">
    <location>
        <begin position="98"/>
        <end position="109"/>
    </location>
</feature>
<comment type="caution">
    <text evidence="3">The sequence shown here is derived from an EMBL/GenBank/DDBJ whole genome shotgun (WGS) entry which is preliminary data.</text>
</comment>
<keyword evidence="1" id="KW-0175">Coiled coil</keyword>
<dbReference type="Proteomes" id="UP000017559">
    <property type="component" value="Unassembled WGS sequence"/>
</dbReference>
<dbReference type="PANTHER" id="PTHR46014">
    <property type="entry name" value="TETRATRICOPEPTIDE REPEAT PROTEIN 1"/>
    <property type="match status" value="1"/>
</dbReference>
<keyword evidence="4" id="KW-1185">Reference proteome</keyword>
<feature type="compositionally biased region" description="Basic and acidic residues" evidence="2">
    <location>
        <begin position="79"/>
        <end position="88"/>
    </location>
</feature>
<dbReference type="OrthoDB" id="1872379at2759"/>